<dbReference type="Pfam" id="PF13417">
    <property type="entry name" value="GST_N_3"/>
    <property type="match status" value="1"/>
</dbReference>
<sequence>MRTLYQFPLSHYCEKARWLLDYKELDYVARNMIPGPHRLSTRWHASSDTLPMLHDDNVWIADSSEIALYLDGVYAEKPLISSDPKERTSTIKLDKKATELGYHVRRWMFLYLLEEPHTIDIVIGEKGLMRTFRPISAFMLKQGMRQLYKINPEKAEQSKQKLSQLINEIEAALLANGADGKQGYLVGKTFSLADIAVCAMAAPIFGPVGTPWVPPSHIIPPEPLAVYQAELLARPFGQYVTRIYAHERKARVDWRGQ</sequence>
<dbReference type="PROSITE" id="PS50404">
    <property type="entry name" value="GST_NTER"/>
    <property type="match status" value="1"/>
</dbReference>
<dbReference type="SUPFAM" id="SSF52833">
    <property type="entry name" value="Thioredoxin-like"/>
    <property type="match status" value="1"/>
</dbReference>
<dbReference type="PANTHER" id="PTHR42673">
    <property type="entry name" value="MALEYLACETOACETATE ISOMERASE"/>
    <property type="match status" value="1"/>
</dbReference>
<dbReference type="GO" id="GO:0016034">
    <property type="term" value="F:maleylacetoacetate isomerase activity"/>
    <property type="evidence" value="ECO:0007669"/>
    <property type="project" value="TreeGrafter"/>
</dbReference>
<reference evidence="2 3" key="1">
    <citation type="submission" date="2018-07" db="EMBL/GenBank/DDBJ databases">
        <title>Genome sequencing of Moraxellaceae gen. HYN0046.</title>
        <authorList>
            <person name="Kim M."/>
            <person name="Yi H."/>
        </authorList>
    </citation>
    <scope>NUCLEOTIDE SEQUENCE [LARGE SCALE GENOMIC DNA]</scope>
    <source>
        <strain evidence="2 3">HYN0046</strain>
    </source>
</reference>
<dbReference type="OrthoDB" id="9782992at2"/>
<dbReference type="InterPro" id="IPR004046">
    <property type="entry name" value="GST_C"/>
</dbReference>
<dbReference type="InterPro" id="IPR036282">
    <property type="entry name" value="Glutathione-S-Trfase_C_sf"/>
</dbReference>
<dbReference type="Pfam" id="PF00043">
    <property type="entry name" value="GST_C"/>
    <property type="match status" value="1"/>
</dbReference>
<dbReference type="GO" id="GO:0006749">
    <property type="term" value="P:glutathione metabolic process"/>
    <property type="evidence" value="ECO:0007669"/>
    <property type="project" value="TreeGrafter"/>
</dbReference>
<dbReference type="AlphaFoldDB" id="A0A345P4X8"/>
<dbReference type="RefSeq" id="WP_114898447.1">
    <property type="nucleotide sequence ID" value="NZ_CP031222.1"/>
</dbReference>
<gene>
    <name evidence="2" type="ORF">HYN46_05505</name>
</gene>
<dbReference type="SUPFAM" id="SSF47616">
    <property type="entry name" value="GST C-terminal domain-like"/>
    <property type="match status" value="1"/>
</dbReference>
<dbReference type="CDD" id="cd00299">
    <property type="entry name" value="GST_C_family"/>
    <property type="match status" value="1"/>
</dbReference>
<dbReference type="InterPro" id="IPR004045">
    <property type="entry name" value="Glutathione_S-Trfase_N"/>
</dbReference>
<evidence type="ECO:0000259" key="1">
    <source>
        <dbReference type="PROSITE" id="PS50404"/>
    </source>
</evidence>
<feature type="domain" description="GST N-terminal" evidence="1">
    <location>
        <begin position="1"/>
        <end position="78"/>
    </location>
</feature>
<keyword evidence="3" id="KW-1185">Reference proteome</keyword>
<dbReference type="KEGG" id="mbah:HYN46_05505"/>
<dbReference type="PANTHER" id="PTHR42673:SF4">
    <property type="entry name" value="MALEYLACETOACETATE ISOMERASE"/>
    <property type="match status" value="1"/>
</dbReference>
<organism evidence="2 3">
    <name type="scientific">Aquirhabdus parva</name>
    <dbReference type="NCBI Taxonomy" id="2283318"/>
    <lineage>
        <taxon>Bacteria</taxon>
        <taxon>Pseudomonadati</taxon>
        <taxon>Pseudomonadota</taxon>
        <taxon>Gammaproteobacteria</taxon>
        <taxon>Moraxellales</taxon>
        <taxon>Moraxellaceae</taxon>
        <taxon>Aquirhabdus</taxon>
    </lineage>
</organism>
<evidence type="ECO:0000313" key="2">
    <source>
        <dbReference type="EMBL" id="AXI02337.1"/>
    </source>
</evidence>
<dbReference type="Proteomes" id="UP000253940">
    <property type="component" value="Chromosome"/>
</dbReference>
<proteinExistence type="predicted"/>
<name>A0A345P4X8_9GAMM</name>
<dbReference type="InterPro" id="IPR036249">
    <property type="entry name" value="Thioredoxin-like_sf"/>
</dbReference>
<dbReference type="Gene3D" id="3.40.30.10">
    <property type="entry name" value="Glutaredoxin"/>
    <property type="match status" value="1"/>
</dbReference>
<accession>A0A345P4X8</accession>
<dbReference type="GO" id="GO:0006559">
    <property type="term" value="P:L-phenylalanine catabolic process"/>
    <property type="evidence" value="ECO:0007669"/>
    <property type="project" value="TreeGrafter"/>
</dbReference>
<protein>
    <submittedName>
        <fullName evidence="2">Glutathione S-transferase family protein</fullName>
    </submittedName>
</protein>
<dbReference type="GO" id="GO:0004364">
    <property type="term" value="F:glutathione transferase activity"/>
    <property type="evidence" value="ECO:0007669"/>
    <property type="project" value="TreeGrafter"/>
</dbReference>
<dbReference type="CDD" id="cd00570">
    <property type="entry name" value="GST_N_family"/>
    <property type="match status" value="1"/>
</dbReference>
<dbReference type="EMBL" id="CP031222">
    <property type="protein sequence ID" value="AXI02337.1"/>
    <property type="molecule type" value="Genomic_DNA"/>
</dbReference>
<evidence type="ECO:0000313" key="3">
    <source>
        <dbReference type="Proteomes" id="UP000253940"/>
    </source>
</evidence>
<dbReference type="Gene3D" id="1.20.1050.10">
    <property type="match status" value="1"/>
</dbReference>
<keyword evidence="2" id="KW-0808">Transferase</keyword>